<dbReference type="InterPro" id="IPR001932">
    <property type="entry name" value="PPM-type_phosphatase-like_dom"/>
</dbReference>
<dbReference type="InterPro" id="IPR014787">
    <property type="entry name" value="PSer_Pase_RsbU_N"/>
</dbReference>
<evidence type="ECO:0000259" key="2">
    <source>
        <dbReference type="PROSITE" id="PS51746"/>
    </source>
</evidence>
<evidence type="ECO:0000313" key="3">
    <source>
        <dbReference type="EMBL" id="OZS77976.1"/>
    </source>
</evidence>
<dbReference type="OrthoDB" id="311592at2"/>
<dbReference type="PROSITE" id="PS51746">
    <property type="entry name" value="PPM_2"/>
    <property type="match status" value="1"/>
</dbReference>
<dbReference type="RefSeq" id="WP_094943250.1">
    <property type="nucleotide sequence ID" value="NZ_NOKQ01000217.1"/>
</dbReference>
<evidence type="ECO:0000256" key="1">
    <source>
        <dbReference type="ARBA" id="ARBA00022801"/>
    </source>
</evidence>
<dbReference type="Pfam" id="PF07228">
    <property type="entry name" value="SpoIIE"/>
    <property type="match status" value="1"/>
</dbReference>
<protein>
    <submittedName>
        <fullName evidence="3">Phosphoserine phosphatase</fullName>
    </submittedName>
</protein>
<dbReference type="Gene3D" id="1.10.1240.30">
    <property type="entry name" value="KaiA/RbsU domain"/>
    <property type="match status" value="1"/>
</dbReference>
<keyword evidence="1" id="KW-0378">Hydrolase</keyword>
<dbReference type="SUPFAM" id="SSF101215">
    <property type="entry name" value="KaiA/RbsU domain"/>
    <property type="match status" value="1"/>
</dbReference>
<dbReference type="InterPro" id="IPR036457">
    <property type="entry name" value="PPM-type-like_dom_sf"/>
</dbReference>
<name>A0A264W304_9BACL</name>
<feature type="domain" description="PPM-type phosphatase" evidence="2">
    <location>
        <begin position="121"/>
        <end position="331"/>
    </location>
</feature>
<dbReference type="GO" id="GO:0016791">
    <property type="term" value="F:phosphatase activity"/>
    <property type="evidence" value="ECO:0007669"/>
    <property type="project" value="TreeGrafter"/>
</dbReference>
<dbReference type="SUPFAM" id="SSF81606">
    <property type="entry name" value="PP2C-like"/>
    <property type="match status" value="1"/>
</dbReference>
<dbReference type="SMART" id="SM00332">
    <property type="entry name" value="PP2Cc"/>
    <property type="match status" value="1"/>
</dbReference>
<dbReference type="PANTHER" id="PTHR43156:SF15">
    <property type="entry name" value="PHOSPHOSERINE PHOSPHATASE RSBU"/>
    <property type="match status" value="1"/>
</dbReference>
<dbReference type="InterPro" id="IPR052016">
    <property type="entry name" value="Bact_Sigma-Reg"/>
</dbReference>
<reference evidence="3 4" key="1">
    <citation type="submission" date="2017-07" db="EMBL/GenBank/DDBJ databases">
        <title>Tetzosporium hominis gen.nov. sp.nov.</title>
        <authorList>
            <person name="Tetz G."/>
            <person name="Tetz V."/>
        </authorList>
    </citation>
    <scope>NUCLEOTIDE SEQUENCE [LARGE SCALE GENOMIC DNA]</scope>
    <source>
        <strain evidence="3 4">VT-49</strain>
    </source>
</reference>
<dbReference type="Proteomes" id="UP000217065">
    <property type="component" value="Unassembled WGS sequence"/>
</dbReference>
<dbReference type="PANTHER" id="PTHR43156">
    <property type="entry name" value="STAGE II SPORULATION PROTEIN E-RELATED"/>
    <property type="match status" value="1"/>
</dbReference>
<organism evidence="3 4">
    <name type="scientific">Tetzosporium hominis</name>
    <dbReference type="NCBI Taxonomy" id="2020506"/>
    <lineage>
        <taxon>Bacteria</taxon>
        <taxon>Bacillati</taxon>
        <taxon>Bacillota</taxon>
        <taxon>Bacilli</taxon>
        <taxon>Bacillales</taxon>
        <taxon>Caryophanaceae</taxon>
        <taxon>Tetzosporium</taxon>
    </lineage>
</organism>
<dbReference type="FunFam" id="3.60.40.10:FF:000045">
    <property type="entry name" value="Stage II sporulation protein E"/>
    <property type="match status" value="1"/>
</dbReference>
<dbReference type="SMART" id="SM00331">
    <property type="entry name" value="PP2C_SIG"/>
    <property type="match status" value="1"/>
</dbReference>
<accession>A0A264W304</accession>
<gene>
    <name evidence="3" type="ORF">CF394_09500</name>
</gene>
<dbReference type="Gene3D" id="3.60.40.10">
    <property type="entry name" value="PPM-type phosphatase domain"/>
    <property type="match status" value="1"/>
</dbReference>
<keyword evidence="4" id="KW-1185">Reference proteome</keyword>
<evidence type="ECO:0000313" key="4">
    <source>
        <dbReference type="Proteomes" id="UP000217065"/>
    </source>
</evidence>
<dbReference type="EMBL" id="NOKQ01000217">
    <property type="protein sequence ID" value="OZS77976.1"/>
    <property type="molecule type" value="Genomic_DNA"/>
</dbReference>
<dbReference type="InterPro" id="IPR017944">
    <property type="entry name" value="KaiA/RbsU_helical_domain_sf"/>
</dbReference>
<comment type="caution">
    <text evidence="3">The sequence shown here is derived from an EMBL/GenBank/DDBJ whole genome shotgun (WGS) entry which is preliminary data.</text>
</comment>
<dbReference type="AlphaFoldDB" id="A0A264W304"/>
<dbReference type="Pfam" id="PF08673">
    <property type="entry name" value="RsbU_N"/>
    <property type="match status" value="1"/>
</dbReference>
<sequence>MPQEVERQYKAILRNYLEQQNELNLYEGQTFSKQLIQKNISPEEMIGIHRAALEEVVSDIPETIDHSFDLLIEVMVRYGLALHEHQNLIQKQENFRIEMDLAANVQRTLLKTTVPELDGLDIGMLSVPAKEMNGDYVHFLSDSHSVGIGVADVIGKGIPAALCMSMIKNGMDSVDGAHVDPAIVLDVINRIVERSVTDSMFVSMIYGSYDVTTHTFTYASAGHEPALHYSVREGAFHELFVKGLLLGVLPQTTYQSQAVQLEKDDFVVLMTDGVTECRSQDGFIEMEKVMQIIEDVKTESAQEMVEYVYKELILLQDFELRDDFTLVIIKRAV</sequence>
<proteinExistence type="predicted"/>